<dbReference type="EMBL" id="BMXI01000003">
    <property type="protein sequence ID" value="GHC47212.1"/>
    <property type="molecule type" value="Genomic_DNA"/>
</dbReference>
<dbReference type="Gene3D" id="2.130.10.10">
    <property type="entry name" value="YVTN repeat-like/Quinoprotein amine dehydrogenase"/>
    <property type="match status" value="1"/>
</dbReference>
<reference evidence="1" key="2">
    <citation type="submission" date="2020-09" db="EMBL/GenBank/DDBJ databases">
        <authorList>
            <person name="Sun Q."/>
            <person name="Kim S."/>
        </authorList>
    </citation>
    <scope>NUCLEOTIDE SEQUENCE</scope>
    <source>
        <strain evidence="1">KCTC 12988</strain>
    </source>
</reference>
<protein>
    <submittedName>
        <fullName evidence="1">Uncharacterized protein</fullName>
    </submittedName>
</protein>
<evidence type="ECO:0000313" key="1">
    <source>
        <dbReference type="EMBL" id="GHC47212.1"/>
    </source>
</evidence>
<dbReference type="RefSeq" id="WP_189568134.1">
    <property type="nucleotide sequence ID" value="NZ_BMXI01000003.1"/>
</dbReference>
<dbReference type="PANTHER" id="PTHR36842:SF1">
    <property type="entry name" value="PROTEIN TOLB"/>
    <property type="match status" value="1"/>
</dbReference>
<dbReference type="PANTHER" id="PTHR36842">
    <property type="entry name" value="PROTEIN TOLB HOMOLOG"/>
    <property type="match status" value="1"/>
</dbReference>
<proteinExistence type="predicted"/>
<keyword evidence="2" id="KW-1185">Reference proteome</keyword>
<gene>
    <name evidence="1" type="ORF">GCM10007100_11240</name>
</gene>
<comment type="caution">
    <text evidence="1">The sequence shown here is derived from an EMBL/GenBank/DDBJ whole genome shotgun (WGS) entry which is preliminary data.</text>
</comment>
<dbReference type="SUPFAM" id="SSF82171">
    <property type="entry name" value="DPP6 N-terminal domain-like"/>
    <property type="match status" value="2"/>
</dbReference>
<dbReference type="Proteomes" id="UP000644507">
    <property type="component" value="Unassembled WGS sequence"/>
</dbReference>
<dbReference type="SUPFAM" id="SSF55486">
    <property type="entry name" value="Metalloproteases ('zincins'), catalytic domain"/>
    <property type="match status" value="1"/>
</dbReference>
<dbReference type="InterPro" id="IPR011659">
    <property type="entry name" value="WD40"/>
</dbReference>
<sequence>MNLTLSLFSLTALATLSSAPTISKLNPTTLNKVTPTSMESQRSKNVADLSQQNLKAIGEIAKGLWKKSGLNEEQIAALDEISYRISDLGGENLGSAKDTIVTIDDNAAGSHWFIDLTPDENSEFLSLERQYNQVARQQGPAWGGIDLLTVILHEQGHVLGMPDSTNINEGLMFGQLAPSERRLPRLNQAAHALPGSIKEEAFIKLNDSLAHAPSVSIFQISPDSSRVVWTAVGENEVTELYCRALDGSDSTLKLNDTLPAGSVDSPYIVGPLSISPDSSHVVWTVGLRGYSGNGYAFRSYQLYSRPIDGSESATLLYEAPPNGAEIEDFHISSDSNRVVWRSDATTQGKLDLYSRAIDGSGEVKTIDGSLSQDVYDFQISPDSSRVVWRMNGGSTQTNLYSQSIDGTGVATVLNDLLPDYGEVTALYSITPDSSRVVWRAKGDLGPTKYPSEIYSRNIDGSGDQAKLTQEQEVRSDVYERFLISGDSSWVIWVSNKGGTFKLYSRAVDGSSASVLISDTVPIDGDTWWAFSCSPDSSRVVWSIHGGQQAGLYSSQIDESGLQVRINSDLPANGQIAYFSISPDSSRVVWRADGDEDGVYELYSRAIDGSGLEAKLNDSLTPSGDVSVFQISPDSNQVVWNGDGDIDGVRELYARPIDGSGVEVKLNNSLHPTDYVSSFKISPDSSRVVWNAYSEIDGAFKLFTRTIDGSGEEFNLNNDILALTGDVSAFKISPNSQRVVWVADGNQEGFADLYGRALDGSNAQIKINLPYSRQVASGSINITPDSSRVYWTQRVNNYGEQILFSQAIDGNSSQMGHRYGRDYIRFSRDSVFQFSPDSTWMVAGSLDNQVYSAKVADSRFPNRITSWQGTSREVKGIPQISSDSNWVVAIADKDVHEKFELYRWAIDGYGTVKLNEPLPPNGDVVAHAISADSSLVLWTADAETDGMFELYQRALDRSSLQTKVNNALPAGGGVINFATTPDSNHILWRAVGDVEGVVELYTRPVGDDSIQTKINNPLPSNRSITFFQVSPDSQWVVWRADGDSDGVFELYSRPIDGSSAQVKLNETLPAGGNVNQRYLSVQISPDSSRVVWLADGDLDGVEEVYSRAIDGSGPQVKLNDTLPAGGNVLYRFLVSSDSSRVVWRADGDTDEVFELYSRAIDGSDAQLKLNPSLPEGGNVGEFDISPDSRRAVYIADGDVDEVFELYSERLTLQSLLEDWRSEFFGNPTGDSSQADLADFDGDGIANLLEFAFGTDPTLSGSGVTGLEYAGTLSGGGSLNSTGSPIAVVEPGEIAALFVRRKDHLTAGLTYTPQFSHDLVTWEDDDTPPTVLVEEGNYEVLSLPYAPLLEGETARFFRVSVSIEP</sequence>
<dbReference type="SUPFAM" id="SSF69304">
    <property type="entry name" value="Tricorn protease N-terminal domain"/>
    <property type="match status" value="1"/>
</dbReference>
<name>A0A918WHP3_9BACT</name>
<organism evidence="1 2">
    <name type="scientific">Roseibacillus persicicus</name>
    <dbReference type="NCBI Taxonomy" id="454148"/>
    <lineage>
        <taxon>Bacteria</taxon>
        <taxon>Pseudomonadati</taxon>
        <taxon>Verrucomicrobiota</taxon>
        <taxon>Verrucomicrobiia</taxon>
        <taxon>Verrucomicrobiales</taxon>
        <taxon>Verrucomicrobiaceae</taxon>
        <taxon>Roseibacillus</taxon>
    </lineage>
</organism>
<accession>A0A918WHP3</accession>
<reference evidence="1" key="1">
    <citation type="journal article" date="2014" name="Int. J. Syst. Evol. Microbiol.">
        <title>Complete genome sequence of Corynebacterium casei LMG S-19264T (=DSM 44701T), isolated from a smear-ripened cheese.</title>
        <authorList>
            <consortium name="US DOE Joint Genome Institute (JGI-PGF)"/>
            <person name="Walter F."/>
            <person name="Albersmeier A."/>
            <person name="Kalinowski J."/>
            <person name="Ruckert C."/>
        </authorList>
    </citation>
    <scope>NUCLEOTIDE SEQUENCE</scope>
    <source>
        <strain evidence="1">KCTC 12988</strain>
    </source>
</reference>
<dbReference type="InterPro" id="IPR015943">
    <property type="entry name" value="WD40/YVTN_repeat-like_dom_sf"/>
</dbReference>
<dbReference type="Pfam" id="PF07676">
    <property type="entry name" value="PD40"/>
    <property type="match status" value="1"/>
</dbReference>
<evidence type="ECO:0000313" key="2">
    <source>
        <dbReference type="Proteomes" id="UP000644507"/>
    </source>
</evidence>